<dbReference type="KEGG" id="bex:A11Q_1112"/>
<dbReference type="HOGENOM" id="CLU_600870_0_0_7"/>
<dbReference type="PATRIC" id="fig|1184267.3.peg.1125"/>
<proteinExistence type="predicted"/>
<dbReference type="OrthoDB" id="5287903at2"/>
<reference evidence="2 3" key="1">
    <citation type="journal article" date="2013" name="ISME J.">
        <title>By their genes ye shall know them: genomic signatures of predatory bacteria.</title>
        <authorList>
            <person name="Pasternak Z."/>
            <person name="Pietrokovski S."/>
            <person name="Rotem O."/>
            <person name="Gophna U."/>
            <person name="Lurie-Weinberger M.N."/>
            <person name="Jurkevitch E."/>
        </authorList>
    </citation>
    <scope>NUCLEOTIDE SEQUENCE [LARGE SCALE GENOMIC DNA]</scope>
    <source>
        <strain evidence="2 3">JSS</strain>
    </source>
</reference>
<dbReference type="EMBL" id="CP003537">
    <property type="protein sequence ID" value="AGH95328.1"/>
    <property type="molecule type" value="Genomic_DNA"/>
</dbReference>
<name>M4V7X6_9BACT</name>
<sequence>MSVKMHAMAIGILSLTSMVAHATLNISIPRGEKTVSFRSPRGQNEICVIPKHYPGIQYKNRSLKKEQEFCSYSFYDVNGSEAAAGMNPLAICAKTNSTNPAVNLFEVRAGQSKRSVEAANCAGAKKAGKYKNSTSCSYTPAILAYYHVSQILGGIGRVPTAVLRTMDRNTHLEIAQDGLANTRKGDLINTTWSGLHSILTQGLSSSRKDLIFTQDGQQSYGAFIENPNNEVFYRALFNAGSDRAAAFRDGNAVYRLVRDQRPLSQIVSATWNQENLQKLYAMRDTTEFIVLDHILNQQDRFGNIAAQPRITYFKKNKSGAWKLALESKMEDYTKDLQEGSVDTSRAPITVSSMILKDNDCGVSKTNVVKAAGLLRHVAHMSAETYQKIMQLHGSIQANKAFFTTELLFTERDFQSVSANLTEAVQILKTNCRSGALKLDLNLDEYLSTGRTTAASCE</sequence>
<evidence type="ECO:0000313" key="3">
    <source>
        <dbReference type="Proteomes" id="UP000012040"/>
    </source>
</evidence>
<protein>
    <submittedName>
        <fullName evidence="2">Uncharacterized protein</fullName>
    </submittedName>
</protein>
<evidence type="ECO:0000256" key="1">
    <source>
        <dbReference type="SAM" id="SignalP"/>
    </source>
</evidence>
<accession>M4V7X6</accession>
<dbReference type="AlphaFoldDB" id="M4V7X6"/>
<organism evidence="2 3">
    <name type="scientific">Pseudobdellovibrio exovorus JSS</name>
    <dbReference type="NCBI Taxonomy" id="1184267"/>
    <lineage>
        <taxon>Bacteria</taxon>
        <taxon>Pseudomonadati</taxon>
        <taxon>Bdellovibrionota</taxon>
        <taxon>Bdellovibrionia</taxon>
        <taxon>Bdellovibrionales</taxon>
        <taxon>Pseudobdellovibrionaceae</taxon>
        <taxon>Pseudobdellovibrio</taxon>
    </lineage>
</organism>
<feature type="signal peptide" evidence="1">
    <location>
        <begin position="1"/>
        <end position="22"/>
    </location>
</feature>
<dbReference type="eggNOG" id="ENOG5033U4R">
    <property type="taxonomic scope" value="Bacteria"/>
</dbReference>
<evidence type="ECO:0000313" key="2">
    <source>
        <dbReference type="EMBL" id="AGH95328.1"/>
    </source>
</evidence>
<keyword evidence="3" id="KW-1185">Reference proteome</keyword>
<feature type="chain" id="PRO_5004059997" evidence="1">
    <location>
        <begin position="23"/>
        <end position="457"/>
    </location>
</feature>
<keyword evidence="1" id="KW-0732">Signal</keyword>
<dbReference type="Proteomes" id="UP000012040">
    <property type="component" value="Chromosome"/>
</dbReference>
<dbReference type="RefSeq" id="WP_015469818.1">
    <property type="nucleotide sequence ID" value="NC_020813.1"/>
</dbReference>
<gene>
    <name evidence="2" type="ORF">A11Q_1112</name>
</gene>